<evidence type="ECO:0000313" key="2">
    <source>
        <dbReference type="Proteomes" id="UP000032534"/>
    </source>
</evidence>
<keyword evidence="2" id="KW-1185">Reference proteome</keyword>
<protein>
    <submittedName>
        <fullName evidence="1">Uncharacterized protein</fullName>
    </submittedName>
</protein>
<dbReference type="Proteomes" id="UP000032534">
    <property type="component" value="Unassembled WGS sequence"/>
</dbReference>
<evidence type="ECO:0000313" key="1">
    <source>
        <dbReference type="EMBL" id="KJD42337.1"/>
    </source>
</evidence>
<organism evidence="1 2">
    <name type="scientific">Paenibacillus terrae</name>
    <dbReference type="NCBI Taxonomy" id="159743"/>
    <lineage>
        <taxon>Bacteria</taxon>
        <taxon>Bacillati</taxon>
        <taxon>Bacillota</taxon>
        <taxon>Bacilli</taxon>
        <taxon>Bacillales</taxon>
        <taxon>Paenibacillaceae</taxon>
        <taxon>Paenibacillus</taxon>
    </lineage>
</organism>
<proteinExistence type="predicted"/>
<dbReference type="AlphaFoldDB" id="A0A0D7WX75"/>
<dbReference type="PATRIC" id="fig|159743.3.peg.6416"/>
<accession>A0A0D7WX75</accession>
<gene>
    <name evidence="1" type="ORF">QD47_28735</name>
</gene>
<dbReference type="EMBL" id="JTHP01000134">
    <property type="protein sequence ID" value="KJD42337.1"/>
    <property type="molecule type" value="Genomic_DNA"/>
</dbReference>
<reference evidence="1 2" key="1">
    <citation type="submission" date="2014-11" db="EMBL/GenBank/DDBJ databases">
        <title>Draft Genome Sequences of Paenibacillus polymyxa NRRL B-30509 and Paenibacillus terrae NRRL B-30644, Strains from a Poultry Environment that Produce Tridecaptin A and Paenicidins.</title>
        <authorList>
            <person name="van Belkum M.J."/>
            <person name="Lohans C.T."/>
            <person name="Vederas J.C."/>
        </authorList>
    </citation>
    <scope>NUCLEOTIDE SEQUENCE [LARGE SCALE GENOMIC DNA]</scope>
    <source>
        <strain evidence="1 2">NRRL B-30644</strain>
    </source>
</reference>
<comment type="caution">
    <text evidence="1">The sequence shown here is derived from an EMBL/GenBank/DDBJ whole genome shotgun (WGS) entry which is preliminary data.</text>
</comment>
<sequence>MINKEFDNLLKSILDRHRRHGIMTIDLSNDNGIKILREYLADAHSLGMYQGANIAIDAIRK</sequence>
<name>A0A0D7WX75_9BACL</name>